<evidence type="ECO:0000313" key="3">
    <source>
        <dbReference type="EMBL" id="OZI60709.1"/>
    </source>
</evidence>
<dbReference type="Gene3D" id="3.40.350.10">
    <property type="entry name" value="Creatinase/prolidase N-terminal domain"/>
    <property type="match status" value="1"/>
</dbReference>
<dbReference type="Gene3D" id="3.90.230.10">
    <property type="entry name" value="Creatinase/methionine aminopeptidase superfamily"/>
    <property type="match status" value="1"/>
</dbReference>
<dbReference type="Proteomes" id="UP000215767">
    <property type="component" value="Unassembled WGS sequence"/>
</dbReference>
<accession>A0A261UFK0</accession>
<feature type="domain" description="Creatinase N-terminal" evidence="2">
    <location>
        <begin position="16"/>
        <end position="150"/>
    </location>
</feature>
<evidence type="ECO:0000259" key="2">
    <source>
        <dbReference type="Pfam" id="PF01321"/>
    </source>
</evidence>
<dbReference type="PANTHER" id="PTHR46112">
    <property type="entry name" value="AMINOPEPTIDASE"/>
    <property type="match status" value="1"/>
</dbReference>
<gene>
    <name evidence="3" type="ORF">CAL28_15075</name>
</gene>
<evidence type="ECO:0000313" key="4">
    <source>
        <dbReference type="Proteomes" id="UP000215767"/>
    </source>
</evidence>
<dbReference type="InterPro" id="IPR036005">
    <property type="entry name" value="Creatinase/aminopeptidase-like"/>
</dbReference>
<dbReference type="SUPFAM" id="SSF55920">
    <property type="entry name" value="Creatinase/aminopeptidase"/>
    <property type="match status" value="1"/>
</dbReference>
<dbReference type="CDD" id="cd01066">
    <property type="entry name" value="APP_MetAP"/>
    <property type="match status" value="1"/>
</dbReference>
<dbReference type="SUPFAM" id="SSF53092">
    <property type="entry name" value="Creatinase/prolidase N-terminal domain"/>
    <property type="match status" value="1"/>
</dbReference>
<organism evidence="3 4">
    <name type="scientific">Bordetella genomosp. 11</name>
    <dbReference type="NCBI Taxonomy" id="1416808"/>
    <lineage>
        <taxon>Bacteria</taxon>
        <taxon>Pseudomonadati</taxon>
        <taxon>Pseudomonadota</taxon>
        <taxon>Betaproteobacteria</taxon>
        <taxon>Burkholderiales</taxon>
        <taxon>Alcaligenaceae</taxon>
        <taxon>Bordetella</taxon>
    </lineage>
</organism>
<dbReference type="InterPro" id="IPR050659">
    <property type="entry name" value="Peptidase_M24B"/>
</dbReference>
<feature type="domain" description="Peptidase M24" evidence="1">
    <location>
        <begin position="159"/>
        <end position="360"/>
    </location>
</feature>
<dbReference type="EMBL" id="NEVS01000004">
    <property type="protein sequence ID" value="OZI60709.1"/>
    <property type="molecule type" value="Genomic_DNA"/>
</dbReference>
<keyword evidence="4" id="KW-1185">Reference proteome</keyword>
<dbReference type="AlphaFoldDB" id="A0A261UFK0"/>
<reference evidence="4" key="1">
    <citation type="submission" date="2017-05" db="EMBL/GenBank/DDBJ databases">
        <title>Complete and WGS of Bordetella genogroups.</title>
        <authorList>
            <person name="Spilker T."/>
            <person name="Lipuma J."/>
        </authorList>
    </citation>
    <scope>NUCLEOTIDE SEQUENCE [LARGE SCALE GENOMIC DNA]</scope>
    <source>
        <strain evidence="4">AU8856</strain>
    </source>
</reference>
<dbReference type="Pfam" id="PF00557">
    <property type="entry name" value="Peptidase_M24"/>
    <property type="match status" value="1"/>
</dbReference>
<dbReference type="InterPro" id="IPR029149">
    <property type="entry name" value="Creatin/AminoP/Spt16_N"/>
</dbReference>
<dbReference type="OrthoDB" id="9761809at2"/>
<proteinExistence type="predicted"/>
<evidence type="ECO:0000259" key="1">
    <source>
        <dbReference type="Pfam" id="PF00557"/>
    </source>
</evidence>
<dbReference type="Pfam" id="PF01321">
    <property type="entry name" value="Creatinase_N"/>
    <property type="match status" value="1"/>
</dbReference>
<dbReference type="InterPro" id="IPR000587">
    <property type="entry name" value="Creatinase_N"/>
</dbReference>
<comment type="caution">
    <text evidence="3">The sequence shown here is derived from an EMBL/GenBank/DDBJ whole genome shotgun (WGS) entry which is preliminary data.</text>
</comment>
<dbReference type="PANTHER" id="PTHR46112:SF3">
    <property type="entry name" value="AMINOPEPTIDASE YPDF"/>
    <property type="match status" value="1"/>
</dbReference>
<name>A0A261UFK0_9BORD</name>
<evidence type="ECO:0008006" key="5">
    <source>
        <dbReference type="Google" id="ProtNLM"/>
    </source>
</evidence>
<dbReference type="InterPro" id="IPR000994">
    <property type="entry name" value="Pept_M24"/>
</dbReference>
<protein>
    <recommendedName>
        <fullName evidence="5">Creatininase</fullName>
    </recommendedName>
</protein>
<dbReference type="RefSeq" id="WP_094842115.1">
    <property type="nucleotide sequence ID" value="NZ_NEVS01000004.1"/>
</dbReference>
<sequence>MTAAIPLFDRAEFLDRLERLRQSMRERSADVMLLDDIEILAYFTGYERSISYYRACLVPLEGEPLMVLRSLDAAPFLETAWFDQHVGYADAEDPVALLATEIARRWGTGVRLGMDFGSHGMTVDVYRRLQAALPGAAFVDMTNVPWELRLLKSPLEIRHIEQASAIADRTMREMTERARPGMSGRDLAAYAACRYIELGALPGHVGPITYGKGWGFLHGHLHDTPMQSGDVLHIELVPRFRGYSARLMRSVVMGRPSDEQRETAERLAALQDAQIAAMVPGASARDIDALLRDGVVRAGLRDTYENITGYTLGYYSQQPVRSSDFTRVFGPHADWTLQAGMVFHMYTSAKGLAFSETVLVESDGPRRLTRLERKLYATE</sequence>